<accession>A0A6J5LB94</accession>
<sequence>MVYNVFIIYMSDLSSKYKTFSKVMSVYFKSKEIYGLIVYHDDEYTKVPVYDEMVTVPILKIKNPNNIPFSYYALIDLLDDELKTVEHFANISILPYKRIELIILNNFDEGDFYIPEENEKKLRKCLNTDTVEIKYRDNNSIIYTIYGKYIVDNDFEMYWETNEMFKIKITFEIEKIFVDDLVRKVHHFMENYDDMVHLVYDIRYDNNELFEYPVWDCITNNLVQYKTMINSAWQYVDVSIIIA</sequence>
<protein>
    <submittedName>
        <fullName evidence="1">Uncharacterized protein</fullName>
    </submittedName>
</protein>
<name>A0A6J5LB94_9CAUD</name>
<proteinExistence type="predicted"/>
<evidence type="ECO:0000313" key="1">
    <source>
        <dbReference type="EMBL" id="CAB4130150.1"/>
    </source>
</evidence>
<gene>
    <name evidence="1" type="ORF">UFOVP117_280</name>
</gene>
<dbReference type="EMBL" id="LR796235">
    <property type="protein sequence ID" value="CAB4130150.1"/>
    <property type="molecule type" value="Genomic_DNA"/>
</dbReference>
<organism evidence="1">
    <name type="scientific">uncultured Caudovirales phage</name>
    <dbReference type="NCBI Taxonomy" id="2100421"/>
    <lineage>
        <taxon>Viruses</taxon>
        <taxon>Duplodnaviria</taxon>
        <taxon>Heunggongvirae</taxon>
        <taxon>Uroviricota</taxon>
        <taxon>Caudoviricetes</taxon>
        <taxon>Peduoviridae</taxon>
        <taxon>Maltschvirus</taxon>
        <taxon>Maltschvirus maltsch</taxon>
    </lineage>
</organism>
<reference evidence="1" key="1">
    <citation type="submission" date="2020-04" db="EMBL/GenBank/DDBJ databases">
        <authorList>
            <person name="Chiriac C."/>
            <person name="Salcher M."/>
            <person name="Ghai R."/>
            <person name="Kavagutti S V."/>
        </authorList>
    </citation>
    <scope>NUCLEOTIDE SEQUENCE</scope>
</reference>